<dbReference type="RefSeq" id="WP_069693076.1">
    <property type="nucleotide sequence ID" value="NZ_CP017147.1"/>
</dbReference>
<dbReference type="Pfam" id="PF01361">
    <property type="entry name" value="Tautomerase"/>
    <property type="match status" value="1"/>
</dbReference>
<keyword evidence="1" id="KW-0413">Isomerase</keyword>
<gene>
    <name evidence="3" type="ORF">BHK69_28615</name>
</gene>
<dbReference type="SUPFAM" id="SSF55331">
    <property type="entry name" value="Tautomerase/MIF"/>
    <property type="match status" value="1"/>
</dbReference>
<dbReference type="InterPro" id="IPR004370">
    <property type="entry name" value="4-OT-like_dom"/>
</dbReference>
<dbReference type="Gene3D" id="3.30.429.10">
    <property type="entry name" value="Macrophage Migration Inhibitory Factor"/>
    <property type="match status" value="1"/>
</dbReference>
<accession>A0A1D7U928</accession>
<organism evidence="3 4">
    <name type="scientific">Bosea vaviloviae</name>
    <dbReference type="NCBI Taxonomy" id="1526658"/>
    <lineage>
        <taxon>Bacteria</taxon>
        <taxon>Pseudomonadati</taxon>
        <taxon>Pseudomonadota</taxon>
        <taxon>Alphaproteobacteria</taxon>
        <taxon>Hyphomicrobiales</taxon>
        <taxon>Boseaceae</taxon>
        <taxon>Bosea</taxon>
    </lineage>
</organism>
<evidence type="ECO:0000259" key="2">
    <source>
        <dbReference type="Pfam" id="PF01361"/>
    </source>
</evidence>
<name>A0A1D7U928_9HYPH</name>
<dbReference type="OrthoDB" id="7874318at2"/>
<keyword evidence="4" id="KW-1185">Reference proteome</keyword>
<dbReference type="EMBL" id="CP017147">
    <property type="protein sequence ID" value="AOO83882.1"/>
    <property type="molecule type" value="Genomic_DNA"/>
</dbReference>
<feature type="domain" description="4-oxalocrotonate tautomerase-like" evidence="2">
    <location>
        <begin position="4"/>
        <end position="57"/>
    </location>
</feature>
<dbReference type="STRING" id="1526658.BHK69_28615"/>
<dbReference type="KEGG" id="bvv:BHK69_28615"/>
<dbReference type="Proteomes" id="UP000094969">
    <property type="component" value="Chromosome"/>
</dbReference>
<sequence>MPYIEVLAPPVSPTGKAALAKSVTEGLISAFGVGPETITLFFLPVAPGDYAHAGEMGSAQTSQRILLKVHAYRRSEAQRRAAAVALTQGVCAAYGVPGADVAVYFLDREKDEVAHDSRLASDTKDA</sequence>
<proteinExistence type="predicted"/>
<evidence type="ECO:0000313" key="3">
    <source>
        <dbReference type="EMBL" id="AOO83882.1"/>
    </source>
</evidence>
<reference evidence="3 4" key="1">
    <citation type="journal article" date="2015" name="Antonie Van Leeuwenhoek">
        <title>Bosea vaviloviae sp. nov., a new species of slow-growing rhizobia isolated from nodules of the relict species Vavilovia formosa (Stev.) Fed.</title>
        <authorList>
            <person name="Safronova V.I."/>
            <person name="Kuznetsova I.G."/>
            <person name="Sazanova A.L."/>
            <person name="Kimeklis A.K."/>
            <person name="Belimov A.A."/>
            <person name="Andronov E.E."/>
            <person name="Pinaev A.G."/>
            <person name="Chizhevskaya E.P."/>
            <person name="Pukhaev A.R."/>
            <person name="Popov K.P."/>
            <person name="Willems A."/>
            <person name="Tikhonovich I.A."/>
        </authorList>
    </citation>
    <scope>NUCLEOTIDE SEQUENCE [LARGE SCALE GENOMIC DNA]</scope>
    <source>
        <strain evidence="3 4">Vaf18</strain>
    </source>
</reference>
<evidence type="ECO:0000256" key="1">
    <source>
        <dbReference type="ARBA" id="ARBA00023235"/>
    </source>
</evidence>
<protein>
    <recommendedName>
        <fullName evidence="2">4-oxalocrotonate tautomerase-like domain-containing protein</fullName>
    </recommendedName>
</protein>
<dbReference type="InterPro" id="IPR014347">
    <property type="entry name" value="Tautomerase/MIF_sf"/>
</dbReference>
<dbReference type="GO" id="GO:0016853">
    <property type="term" value="F:isomerase activity"/>
    <property type="evidence" value="ECO:0007669"/>
    <property type="project" value="UniProtKB-KW"/>
</dbReference>
<evidence type="ECO:0000313" key="4">
    <source>
        <dbReference type="Proteomes" id="UP000094969"/>
    </source>
</evidence>
<dbReference type="AlphaFoldDB" id="A0A1D7U928"/>